<dbReference type="GO" id="GO:0008168">
    <property type="term" value="F:methyltransferase activity"/>
    <property type="evidence" value="ECO:0007669"/>
    <property type="project" value="UniProtKB-KW"/>
</dbReference>
<protein>
    <submittedName>
        <fullName evidence="6">Isoprenylcysteine carboxyl methyltransferase</fullName>
    </submittedName>
</protein>
<keyword evidence="6" id="KW-0808">Transferase</keyword>
<gene>
    <name evidence="6" type="ORF">KSF_090190</name>
</gene>
<keyword evidence="3 5" id="KW-1133">Transmembrane helix</keyword>
<keyword evidence="2 5" id="KW-0812">Transmembrane</keyword>
<evidence type="ECO:0000313" key="6">
    <source>
        <dbReference type="EMBL" id="GHO98971.1"/>
    </source>
</evidence>
<evidence type="ECO:0000256" key="4">
    <source>
        <dbReference type="ARBA" id="ARBA00023136"/>
    </source>
</evidence>
<dbReference type="Pfam" id="PF04191">
    <property type="entry name" value="PEMT"/>
    <property type="match status" value="1"/>
</dbReference>
<sequence length="226" mass="25879">MSLALKAFSFLVLGIVITALPLFLAAGTLAWPAGWIYLILLYGWVFIGILLLLRYNPGLLAERVNVAPANQKIWDKMFVVLLNVFFFAWTILMPLDAVRFHWSWMPLWVQVVGGVALVVSFILMSLVFRENSYLAATVRIQEERGQKVITTGPYQYVRHPMYAGGLFMFLGIPLLLGSWYGLLLVLLFLPAFLVRAVLEERTLLQELPGYDDYMTHVKYRLIPHVW</sequence>
<evidence type="ECO:0000256" key="5">
    <source>
        <dbReference type="SAM" id="Phobius"/>
    </source>
</evidence>
<comment type="subcellular location">
    <subcellularLocation>
        <location evidence="1">Endomembrane system</location>
        <topology evidence="1">Multi-pass membrane protein</topology>
    </subcellularLocation>
</comment>
<dbReference type="InterPro" id="IPR052527">
    <property type="entry name" value="Metal_cation-efflux_comp"/>
</dbReference>
<dbReference type="EMBL" id="BNJK01000002">
    <property type="protein sequence ID" value="GHO98971.1"/>
    <property type="molecule type" value="Genomic_DNA"/>
</dbReference>
<dbReference type="GO" id="GO:0012505">
    <property type="term" value="C:endomembrane system"/>
    <property type="evidence" value="ECO:0007669"/>
    <property type="project" value="UniProtKB-SubCell"/>
</dbReference>
<accession>A0A8J3IZS7</accession>
<keyword evidence="7" id="KW-1185">Reference proteome</keyword>
<name>A0A8J3IZS7_9CHLR</name>
<reference evidence="6" key="1">
    <citation type="submission" date="2020-10" db="EMBL/GenBank/DDBJ databases">
        <title>Taxonomic study of unclassified bacteria belonging to the class Ktedonobacteria.</title>
        <authorList>
            <person name="Yabe S."/>
            <person name="Wang C.M."/>
            <person name="Zheng Y."/>
            <person name="Sakai Y."/>
            <person name="Cavaletti L."/>
            <person name="Monciardini P."/>
            <person name="Donadio S."/>
        </authorList>
    </citation>
    <scope>NUCLEOTIDE SEQUENCE</scope>
    <source>
        <strain evidence="6">ID150040</strain>
    </source>
</reference>
<comment type="caution">
    <text evidence="6">The sequence shown here is derived from an EMBL/GenBank/DDBJ whole genome shotgun (WGS) entry which is preliminary data.</text>
</comment>
<keyword evidence="4 5" id="KW-0472">Membrane</keyword>
<feature type="transmembrane region" description="Helical" evidence="5">
    <location>
        <begin position="77"/>
        <end position="95"/>
    </location>
</feature>
<feature type="transmembrane region" description="Helical" evidence="5">
    <location>
        <begin position="166"/>
        <end position="193"/>
    </location>
</feature>
<dbReference type="PANTHER" id="PTHR43847:SF1">
    <property type="entry name" value="BLL3993 PROTEIN"/>
    <property type="match status" value="1"/>
</dbReference>
<evidence type="ECO:0000256" key="2">
    <source>
        <dbReference type="ARBA" id="ARBA00022692"/>
    </source>
</evidence>
<dbReference type="PANTHER" id="PTHR43847">
    <property type="entry name" value="BLL3993 PROTEIN"/>
    <property type="match status" value="1"/>
</dbReference>
<proteinExistence type="predicted"/>
<feature type="transmembrane region" description="Helical" evidence="5">
    <location>
        <begin position="107"/>
        <end position="128"/>
    </location>
</feature>
<evidence type="ECO:0000313" key="7">
    <source>
        <dbReference type="Proteomes" id="UP000597444"/>
    </source>
</evidence>
<evidence type="ECO:0000256" key="1">
    <source>
        <dbReference type="ARBA" id="ARBA00004127"/>
    </source>
</evidence>
<evidence type="ECO:0000256" key="3">
    <source>
        <dbReference type="ARBA" id="ARBA00022989"/>
    </source>
</evidence>
<dbReference type="AlphaFoldDB" id="A0A8J3IZS7"/>
<dbReference type="Gene3D" id="1.20.120.1630">
    <property type="match status" value="1"/>
</dbReference>
<dbReference type="Proteomes" id="UP000597444">
    <property type="component" value="Unassembled WGS sequence"/>
</dbReference>
<keyword evidence="6" id="KW-0489">Methyltransferase</keyword>
<feature type="transmembrane region" description="Helical" evidence="5">
    <location>
        <begin position="35"/>
        <end position="56"/>
    </location>
</feature>
<dbReference type="RefSeq" id="WP_220209639.1">
    <property type="nucleotide sequence ID" value="NZ_BNJK01000002.1"/>
</dbReference>
<dbReference type="GO" id="GO:0032259">
    <property type="term" value="P:methylation"/>
    <property type="evidence" value="ECO:0007669"/>
    <property type="project" value="UniProtKB-KW"/>
</dbReference>
<dbReference type="InterPro" id="IPR007318">
    <property type="entry name" value="Phopholipid_MeTrfase"/>
</dbReference>
<organism evidence="6 7">
    <name type="scientific">Reticulibacter mediterranei</name>
    <dbReference type="NCBI Taxonomy" id="2778369"/>
    <lineage>
        <taxon>Bacteria</taxon>
        <taxon>Bacillati</taxon>
        <taxon>Chloroflexota</taxon>
        <taxon>Ktedonobacteria</taxon>
        <taxon>Ktedonobacterales</taxon>
        <taxon>Reticulibacteraceae</taxon>
        <taxon>Reticulibacter</taxon>
    </lineage>
</organism>